<protein>
    <recommendedName>
        <fullName evidence="7">Inositol-1-monophosphatase</fullName>
        <ecNumber evidence="7">3.1.3.25</ecNumber>
    </recommendedName>
</protein>
<evidence type="ECO:0000256" key="6">
    <source>
        <dbReference type="ARBA" id="ARBA00022842"/>
    </source>
</evidence>
<dbReference type="PROSITE" id="PS00629">
    <property type="entry name" value="IMP_1"/>
    <property type="match status" value="1"/>
</dbReference>
<dbReference type="EMBL" id="CP063982">
    <property type="protein sequence ID" value="UOD51173.1"/>
    <property type="molecule type" value="Genomic_DNA"/>
</dbReference>
<dbReference type="PANTHER" id="PTHR20854:SF4">
    <property type="entry name" value="INOSITOL-1-MONOPHOSPHATASE-RELATED"/>
    <property type="match status" value="1"/>
</dbReference>
<evidence type="ECO:0000256" key="1">
    <source>
        <dbReference type="ARBA" id="ARBA00001033"/>
    </source>
</evidence>
<dbReference type="InterPro" id="IPR020550">
    <property type="entry name" value="Inositol_monophosphatase_CS"/>
</dbReference>
<evidence type="ECO:0000313" key="8">
    <source>
        <dbReference type="EMBL" id="UOD51173.1"/>
    </source>
</evidence>
<organism evidence="8 9">
    <name type="scientific">Orrella daihaiensis</name>
    <dbReference type="NCBI Taxonomy" id="2782176"/>
    <lineage>
        <taxon>Bacteria</taxon>
        <taxon>Pseudomonadati</taxon>
        <taxon>Pseudomonadota</taxon>
        <taxon>Betaproteobacteria</taxon>
        <taxon>Burkholderiales</taxon>
        <taxon>Alcaligenaceae</taxon>
        <taxon>Orrella</taxon>
    </lineage>
</organism>
<reference evidence="8 9" key="1">
    <citation type="submission" date="2020-11" db="EMBL/GenBank/DDBJ databases">
        <title>Algicoccus daihaiensis sp.nov., isolated from Daihai Lake in Inner Mongolia.</title>
        <authorList>
            <person name="Kai J."/>
        </authorList>
    </citation>
    <scope>NUCLEOTIDE SEQUENCE [LARGE SCALE GENOMIC DNA]</scope>
    <source>
        <strain evidence="9">f23</strain>
    </source>
</reference>
<keyword evidence="9" id="KW-1185">Reference proteome</keyword>
<dbReference type="Pfam" id="PF00459">
    <property type="entry name" value="Inositol_P"/>
    <property type="match status" value="1"/>
</dbReference>
<evidence type="ECO:0000256" key="7">
    <source>
        <dbReference type="RuleBase" id="RU364068"/>
    </source>
</evidence>
<keyword evidence="5 7" id="KW-0378">Hydrolase</keyword>
<accession>A0ABY4AMA6</accession>
<dbReference type="PROSITE" id="PS00630">
    <property type="entry name" value="IMP_2"/>
    <property type="match status" value="1"/>
</dbReference>
<name>A0ABY4AMA6_9BURK</name>
<evidence type="ECO:0000256" key="2">
    <source>
        <dbReference type="ARBA" id="ARBA00001946"/>
    </source>
</evidence>
<comment type="cofactor">
    <cofactor evidence="2 7">
        <name>Mg(2+)</name>
        <dbReference type="ChEBI" id="CHEBI:18420"/>
    </cofactor>
</comment>
<dbReference type="InterPro" id="IPR020583">
    <property type="entry name" value="Inositol_monoP_metal-BS"/>
</dbReference>
<keyword evidence="4 7" id="KW-0479">Metal-binding</keyword>
<dbReference type="RefSeq" id="WP_243479639.1">
    <property type="nucleotide sequence ID" value="NZ_CP063982.1"/>
</dbReference>
<dbReference type="Gene3D" id="3.30.540.10">
    <property type="entry name" value="Fructose-1,6-Bisphosphatase, subunit A, domain 1"/>
    <property type="match status" value="1"/>
</dbReference>
<dbReference type="EC" id="3.1.3.25" evidence="7"/>
<dbReference type="InterPro" id="IPR022337">
    <property type="entry name" value="Inositol_monophosphatase_SuhB"/>
</dbReference>
<sequence>MHPMLNTAVKAARRAGNIINRASLDAERLQITRKGARDFVTEVDHACEEAIIDILHTAYPDHAFLAEEAGKVHHPADGSEPEYEWIIDPLDGTTNFIHGMPIYAVSMALRHRGQVMHALVYDPNRNELFTATRGGGAFLNDRRIRVSGRLNLADCLLGARWPGSAGPAQEQTPRFKKLTNDSAGVRRTGSSVLDLVYVAAGRLDGFCGVELKPWDLAAAGLLVLEAGGLIAGFDGEQTWMESGNVVAATPKVFTQILQHVRG</sequence>
<dbReference type="SUPFAM" id="SSF56655">
    <property type="entry name" value="Carbohydrate phosphatase"/>
    <property type="match status" value="1"/>
</dbReference>
<dbReference type="InterPro" id="IPR000760">
    <property type="entry name" value="Inositol_monophosphatase-like"/>
</dbReference>
<dbReference type="InterPro" id="IPR033942">
    <property type="entry name" value="IMPase"/>
</dbReference>
<comment type="similarity">
    <text evidence="3 7">Belongs to the inositol monophosphatase superfamily.</text>
</comment>
<dbReference type="PANTHER" id="PTHR20854">
    <property type="entry name" value="INOSITOL MONOPHOSPHATASE"/>
    <property type="match status" value="1"/>
</dbReference>
<proteinExistence type="inferred from homology"/>
<comment type="catalytic activity">
    <reaction evidence="1 7">
        <text>a myo-inositol phosphate + H2O = myo-inositol + phosphate</text>
        <dbReference type="Rhea" id="RHEA:24056"/>
        <dbReference type="ChEBI" id="CHEBI:15377"/>
        <dbReference type="ChEBI" id="CHEBI:17268"/>
        <dbReference type="ChEBI" id="CHEBI:43474"/>
        <dbReference type="ChEBI" id="CHEBI:84139"/>
        <dbReference type="EC" id="3.1.3.25"/>
    </reaction>
</comment>
<keyword evidence="6 7" id="KW-0460">Magnesium</keyword>
<dbReference type="PRINTS" id="PR00377">
    <property type="entry name" value="IMPHPHTASES"/>
</dbReference>
<dbReference type="Gene3D" id="3.40.190.80">
    <property type="match status" value="1"/>
</dbReference>
<dbReference type="CDD" id="cd01639">
    <property type="entry name" value="IMPase"/>
    <property type="match status" value="1"/>
</dbReference>
<dbReference type="Proteomes" id="UP000831607">
    <property type="component" value="Chromosome"/>
</dbReference>
<evidence type="ECO:0000256" key="5">
    <source>
        <dbReference type="ARBA" id="ARBA00022801"/>
    </source>
</evidence>
<evidence type="ECO:0000256" key="4">
    <source>
        <dbReference type="ARBA" id="ARBA00022723"/>
    </source>
</evidence>
<evidence type="ECO:0000256" key="3">
    <source>
        <dbReference type="ARBA" id="ARBA00009759"/>
    </source>
</evidence>
<evidence type="ECO:0000313" key="9">
    <source>
        <dbReference type="Proteomes" id="UP000831607"/>
    </source>
</evidence>
<gene>
    <name evidence="8" type="ORF">DHf2319_04560</name>
</gene>
<dbReference type="PRINTS" id="PR01959">
    <property type="entry name" value="SBIMPHPHTASE"/>
</dbReference>